<keyword evidence="2" id="KW-1185">Reference proteome</keyword>
<evidence type="ECO:0000313" key="2">
    <source>
        <dbReference type="Proteomes" id="UP000199513"/>
    </source>
</evidence>
<dbReference type="EMBL" id="FONY01000015">
    <property type="protein sequence ID" value="SFF08969.1"/>
    <property type="molecule type" value="Genomic_DNA"/>
</dbReference>
<accession>A0A1I2FVY6</accession>
<sequence>MKSNRTVARLKKIGMIALFLVTGSQEQVMKMFGESPAPVSNEAKAQTYNPTNYFIFSYCTIPAGGYWCYPCFPGPRVGGQCVTQGGNCLTYSSCG</sequence>
<dbReference type="AlphaFoldDB" id="A0A1I2FVY6"/>
<dbReference type="STRING" id="1003.SAMN04488541_101575"/>
<dbReference type="Proteomes" id="UP000199513">
    <property type="component" value="Unassembled WGS sequence"/>
</dbReference>
<protein>
    <submittedName>
        <fullName evidence="1">Uncharacterized protein</fullName>
    </submittedName>
</protein>
<organism evidence="1 2">
    <name type="scientific">Thermoflexibacter ruber</name>
    <dbReference type="NCBI Taxonomy" id="1003"/>
    <lineage>
        <taxon>Bacteria</taxon>
        <taxon>Pseudomonadati</taxon>
        <taxon>Bacteroidota</taxon>
        <taxon>Cytophagia</taxon>
        <taxon>Cytophagales</taxon>
        <taxon>Thermoflexibacteraceae</taxon>
        <taxon>Thermoflexibacter</taxon>
    </lineage>
</organism>
<reference evidence="1 2" key="1">
    <citation type="submission" date="2016-10" db="EMBL/GenBank/DDBJ databases">
        <authorList>
            <person name="de Groot N.N."/>
        </authorList>
    </citation>
    <scope>NUCLEOTIDE SEQUENCE [LARGE SCALE GENOMIC DNA]</scope>
    <source>
        <strain>GEY</strain>
        <strain evidence="2">DSM 9560</strain>
    </source>
</reference>
<evidence type="ECO:0000313" key="1">
    <source>
        <dbReference type="EMBL" id="SFF08969.1"/>
    </source>
</evidence>
<gene>
    <name evidence="1" type="ORF">SAMN04488541_101575</name>
</gene>
<proteinExistence type="predicted"/>
<name>A0A1I2FVY6_9BACT</name>